<organism evidence="1 2">
    <name type="scientific">Paenibacillus eucommiae</name>
    <dbReference type="NCBI Taxonomy" id="1355755"/>
    <lineage>
        <taxon>Bacteria</taxon>
        <taxon>Bacillati</taxon>
        <taxon>Bacillota</taxon>
        <taxon>Bacilli</taxon>
        <taxon>Bacillales</taxon>
        <taxon>Paenibacillaceae</taxon>
        <taxon>Paenibacillus</taxon>
    </lineage>
</organism>
<dbReference type="Gene3D" id="3.30.460.10">
    <property type="entry name" value="Beta Polymerase, domain 2"/>
    <property type="match status" value="1"/>
</dbReference>
<evidence type="ECO:0000313" key="2">
    <source>
        <dbReference type="Proteomes" id="UP001519287"/>
    </source>
</evidence>
<gene>
    <name evidence="1" type="ORF">J2Z66_008315</name>
</gene>
<keyword evidence="1" id="KW-0548">Nucleotidyltransferase</keyword>
<accession>A0ABS4J9Z2</accession>
<keyword evidence="1" id="KW-0808">Transferase</keyword>
<dbReference type="GO" id="GO:0016779">
    <property type="term" value="F:nucleotidyltransferase activity"/>
    <property type="evidence" value="ECO:0007669"/>
    <property type="project" value="UniProtKB-KW"/>
</dbReference>
<dbReference type="EC" id="2.7.7.-" evidence="1"/>
<sequence>MNDVYEVLQERIVNWGNLNEEIIAIYMVGSRARVDKPFDEFSDLDIVVFSTNPDYYLQNDEWLLSIGKVWTSFMYNTAGGDPERLVLFDQGAEVDFLFHPVSNFDNLIKCGETPQGFQLGAKILLDKTGIGEKILPQTIKTAKASENNRITESAYLQVVNMFGFACLYVAKQILRNEMWVANQRDKDCKQLLLLMVELHAKALHGPDYDTWHAGKFIDEWADIDVVTNMKQSFGDYDQKNSWKALCISFELFSRLSWGVANTYNFAYPDKLFFNIRTWLEAHQLEVLNPSNTK</sequence>
<name>A0ABS4J9Z2_9BACL</name>
<dbReference type="Pfam" id="PF04439">
    <property type="entry name" value="Adenyl_transf"/>
    <property type="match status" value="1"/>
</dbReference>
<reference evidence="1 2" key="1">
    <citation type="submission" date="2021-03" db="EMBL/GenBank/DDBJ databases">
        <title>Genomic Encyclopedia of Type Strains, Phase IV (KMG-IV): sequencing the most valuable type-strain genomes for metagenomic binning, comparative biology and taxonomic classification.</title>
        <authorList>
            <person name="Goeker M."/>
        </authorList>
    </citation>
    <scope>NUCLEOTIDE SEQUENCE [LARGE SCALE GENOMIC DNA]</scope>
    <source>
        <strain evidence="1 2">DSM 26048</strain>
    </source>
</reference>
<dbReference type="SUPFAM" id="SSF81631">
    <property type="entry name" value="PAP/OAS1 substrate-binding domain"/>
    <property type="match status" value="1"/>
</dbReference>
<dbReference type="SUPFAM" id="SSF81301">
    <property type="entry name" value="Nucleotidyltransferase"/>
    <property type="match status" value="1"/>
</dbReference>
<evidence type="ECO:0000313" key="1">
    <source>
        <dbReference type="EMBL" id="MBP1996667.1"/>
    </source>
</evidence>
<dbReference type="InterPro" id="IPR007530">
    <property type="entry name" value="Aminoglycoside_adenylylTfrase"/>
</dbReference>
<dbReference type="EMBL" id="JAGGLB010000054">
    <property type="protein sequence ID" value="MBP1996667.1"/>
    <property type="molecule type" value="Genomic_DNA"/>
</dbReference>
<dbReference type="RefSeq" id="WP_209979333.1">
    <property type="nucleotide sequence ID" value="NZ_JAGGLB010000054.1"/>
</dbReference>
<dbReference type="Gene3D" id="1.20.120.330">
    <property type="entry name" value="Nucleotidyltransferases domain 2"/>
    <property type="match status" value="1"/>
</dbReference>
<dbReference type="InterPro" id="IPR043519">
    <property type="entry name" value="NT_sf"/>
</dbReference>
<comment type="caution">
    <text evidence="1">The sequence shown here is derived from an EMBL/GenBank/DDBJ whole genome shotgun (WGS) entry which is preliminary data.</text>
</comment>
<keyword evidence="2" id="KW-1185">Reference proteome</keyword>
<proteinExistence type="predicted"/>
<protein>
    <submittedName>
        <fullName evidence="1">Aminoglycoside 6-adenylyltransferase</fullName>
        <ecNumber evidence="1">2.7.7.-</ecNumber>
    </submittedName>
</protein>
<dbReference type="Proteomes" id="UP001519287">
    <property type="component" value="Unassembled WGS sequence"/>
</dbReference>